<feature type="domain" description="Desulfoferrodoxin ferrous iron-binding" evidence="1">
    <location>
        <begin position="62"/>
        <end position="142"/>
    </location>
</feature>
<comment type="caution">
    <text evidence="2">The sequence shown here is derived from an EMBL/GenBank/DDBJ whole genome shotgun (WGS) entry which is preliminary data.</text>
</comment>
<gene>
    <name evidence="2" type="ORF">CTAYLR_004643</name>
</gene>
<dbReference type="GO" id="GO:0016491">
    <property type="term" value="F:oxidoreductase activity"/>
    <property type="evidence" value="ECO:0007669"/>
    <property type="project" value="InterPro"/>
</dbReference>
<dbReference type="AlphaFoldDB" id="A0AAD7UPU0"/>
<dbReference type="EMBL" id="JAQMWT010000011">
    <property type="protein sequence ID" value="KAJ8614113.1"/>
    <property type="molecule type" value="Genomic_DNA"/>
</dbReference>
<sequence>MSCVGALEVQRGAFLKTGSLALASVAEPTASAVSKSVDREVARKILQIERLNVDSNGNGDKAKHLPQLKIGKDVEVFVPHIMDPEKPHYIQFIWLKDEGSDAIVAAKKFEPTDPSPPTLVAKDIKPGTMLVPYAYCNLHGLWIGNSDVVA</sequence>
<evidence type="ECO:0000313" key="2">
    <source>
        <dbReference type="EMBL" id="KAJ8614113.1"/>
    </source>
</evidence>
<dbReference type="InterPro" id="IPR036073">
    <property type="entry name" value="Desulfoferrodoxin_Fe-bd_dom_sf"/>
</dbReference>
<dbReference type="Pfam" id="PF01880">
    <property type="entry name" value="Desulfoferrodox"/>
    <property type="match status" value="1"/>
</dbReference>
<evidence type="ECO:0000259" key="1">
    <source>
        <dbReference type="Pfam" id="PF01880"/>
    </source>
</evidence>
<reference evidence="2" key="1">
    <citation type="submission" date="2023-01" db="EMBL/GenBank/DDBJ databases">
        <title>Metagenome sequencing of chrysophaentin producing Chrysophaeum taylorii.</title>
        <authorList>
            <person name="Davison J."/>
            <person name="Bewley C."/>
        </authorList>
    </citation>
    <scope>NUCLEOTIDE SEQUENCE</scope>
    <source>
        <strain evidence="2">NIES-1699</strain>
    </source>
</reference>
<evidence type="ECO:0000313" key="3">
    <source>
        <dbReference type="Proteomes" id="UP001230188"/>
    </source>
</evidence>
<dbReference type="Proteomes" id="UP001230188">
    <property type="component" value="Unassembled WGS sequence"/>
</dbReference>
<name>A0AAD7UPU0_9STRA</name>
<dbReference type="InterPro" id="IPR002742">
    <property type="entry name" value="Desulfoferrodoxin_Fe-bd_dom"/>
</dbReference>
<accession>A0AAD7UPU0</accession>
<dbReference type="GO" id="GO:0005506">
    <property type="term" value="F:iron ion binding"/>
    <property type="evidence" value="ECO:0007669"/>
    <property type="project" value="InterPro"/>
</dbReference>
<keyword evidence="3" id="KW-1185">Reference proteome</keyword>
<dbReference type="SUPFAM" id="SSF49367">
    <property type="entry name" value="Superoxide reductase-like"/>
    <property type="match status" value="1"/>
</dbReference>
<organism evidence="2 3">
    <name type="scientific">Chrysophaeum taylorii</name>
    <dbReference type="NCBI Taxonomy" id="2483200"/>
    <lineage>
        <taxon>Eukaryota</taxon>
        <taxon>Sar</taxon>
        <taxon>Stramenopiles</taxon>
        <taxon>Ochrophyta</taxon>
        <taxon>Pelagophyceae</taxon>
        <taxon>Pelagomonadales</taxon>
        <taxon>Pelagomonadaceae</taxon>
        <taxon>Chrysophaeum</taxon>
    </lineage>
</organism>
<proteinExistence type="predicted"/>
<dbReference type="Gene3D" id="2.60.40.730">
    <property type="entry name" value="SOR catalytic domain"/>
    <property type="match status" value="1"/>
</dbReference>
<protein>
    <recommendedName>
        <fullName evidence="1">Desulfoferrodoxin ferrous iron-binding domain-containing protein</fullName>
    </recommendedName>
</protein>